<evidence type="ECO:0000313" key="2">
    <source>
        <dbReference type="Proteomes" id="UP000655225"/>
    </source>
</evidence>
<dbReference type="PANTHER" id="PTHR48048">
    <property type="entry name" value="GLYCOSYLTRANSFERASE"/>
    <property type="match status" value="1"/>
</dbReference>
<keyword evidence="2" id="KW-1185">Reference proteome</keyword>
<comment type="caution">
    <text evidence="1">The sequence shown here is derived from an EMBL/GenBank/DDBJ whole genome shotgun (WGS) entry which is preliminary data.</text>
</comment>
<dbReference type="EMBL" id="JABCRI010000016">
    <property type="protein sequence ID" value="KAF8392000.1"/>
    <property type="molecule type" value="Genomic_DNA"/>
</dbReference>
<dbReference type="SUPFAM" id="SSF53756">
    <property type="entry name" value="UDP-Glycosyltransferase/glycogen phosphorylase"/>
    <property type="match status" value="1"/>
</dbReference>
<dbReference type="Proteomes" id="UP000655225">
    <property type="component" value="Unassembled WGS sequence"/>
</dbReference>
<protein>
    <submittedName>
        <fullName evidence="1">Uncharacterized protein</fullName>
    </submittedName>
</protein>
<sequence length="127" mass="14655">MRRDWFVGGHRRWLSWPTMQLEGFFLIVGGTRFWRACGLVYRSRCAEQKLNTFELVKDLGLAVEMSVDYREGGDDLVVAEEVERGVRSVIVMVYDNEVRKRVKEMGENSRKALMEGGSSFASLSWLI</sequence>
<reference evidence="1 2" key="1">
    <citation type="submission" date="2020-04" db="EMBL/GenBank/DDBJ databases">
        <title>Plant Genome Project.</title>
        <authorList>
            <person name="Zhang R.-G."/>
        </authorList>
    </citation>
    <scope>NUCLEOTIDE SEQUENCE [LARGE SCALE GENOMIC DNA]</scope>
    <source>
        <strain evidence="1">YNK0</strain>
        <tissue evidence="1">Leaf</tissue>
    </source>
</reference>
<dbReference type="AlphaFoldDB" id="A0A834YPM8"/>
<dbReference type="InterPro" id="IPR050481">
    <property type="entry name" value="UDP-glycosyltransf_plant"/>
</dbReference>
<accession>A0A834YPM8</accession>
<dbReference type="Gene3D" id="3.40.50.2000">
    <property type="entry name" value="Glycogen Phosphorylase B"/>
    <property type="match status" value="2"/>
</dbReference>
<gene>
    <name evidence="1" type="ORF">HHK36_022340</name>
</gene>
<evidence type="ECO:0000313" key="1">
    <source>
        <dbReference type="EMBL" id="KAF8392000.1"/>
    </source>
</evidence>
<proteinExistence type="predicted"/>
<organism evidence="1 2">
    <name type="scientific">Tetracentron sinense</name>
    <name type="common">Spur-leaf</name>
    <dbReference type="NCBI Taxonomy" id="13715"/>
    <lineage>
        <taxon>Eukaryota</taxon>
        <taxon>Viridiplantae</taxon>
        <taxon>Streptophyta</taxon>
        <taxon>Embryophyta</taxon>
        <taxon>Tracheophyta</taxon>
        <taxon>Spermatophyta</taxon>
        <taxon>Magnoliopsida</taxon>
        <taxon>Trochodendrales</taxon>
        <taxon>Trochodendraceae</taxon>
        <taxon>Tetracentron</taxon>
    </lineage>
</organism>
<dbReference type="OrthoDB" id="1730756at2759"/>
<dbReference type="GO" id="GO:0035251">
    <property type="term" value="F:UDP-glucosyltransferase activity"/>
    <property type="evidence" value="ECO:0007669"/>
    <property type="project" value="InterPro"/>
</dbReference>
<dbReference type="PANTHER" id="PTHR48048:SF83">
    <property type="entry name" value="GLYCOSYLTRANSFERASE"/>
    <property type="match status" value="1"/>
</dbReference>
<name>A0A834YPM8_TETSI</name>